<accession>A0A9P6KQU7</accession>
<dbReference type="AlphaFoldDB" id="A0A9P6KQU7"/>
<evidence type="ECO:0000256" key="1">
    <source>
        <dbReference type="SAM" id="MobiDB-lite"/>
    </source>
</evidence>
<reference evidence="2" key="1">
    <citation type="journal article" date="2020" name="Mol. Plant Microbe Interact.">
        <title>Genome Sequence of the Biocontrol Agent Coniothyrium minitans strain Conio (IMI 134523).</title>
        <authorList>
            <person name="Patel D."/>
            <person name="Shittu T.A."/>
            <person name="Baroncelli R."/>
            <person name="Muthumeenakshi S."/>
            <person name="Osborne T.H."/>
            <person name="Janganan T.K."/>
            <person name="Sreenivasaprasad S."/>
        </authorList>
    </citation>
    <scope>NUCLEOTIDE SEQUENCE</scope>
    <source>
        <strain evidence="2">Conio</strain>
    </source>
</reference>
<proteinExistence type="predicted"/>
<sequence>MPSVPPSSGPETSKINKSCIHQTRRTPTLPVPQKPQCAPRAKNSVSPHDCGTERQRGCRSCATSKAA</sequence>
<feature type="compositionally biased region" description="Polar residues" evidence="1">
    <location>
        <begin position="9"/>
        <end position="21"/>
    </location>
</feature>
<keyword evidence="3" id="KW-1185">Reference proteome</keyword>
<evidence type="ECO:0000313" key="2">
    <source>
        <dbReference type="EMBL" id="KAF9735490.1"/>
    </source>
</evidence>
<organism evidence="2 3">
    <name type="scientific">Paraphaeosphaeria minitans</name>
    <dbReference type="NCBI Taxonomy" id="565426"/>
    <lineage>
        <taxon>Eukaryota</taxon>
        <taxon>Fungi</taxon>
        <taxon>Dikarya</taxon>
        <taxon>Ascomycota</taxon>
        <taxon>Pezizomycotina</taxon>
        <taxon>Dothideomycetes</taxon>
        <taxon>Pleosporomycetidae</taxon>
        <taxon>Pleosporales</taxon>
        <taxon>Massarineae</taxon>
        <taxon>Didymosphaeriaceae</taxon>
        <taxon>Paraphaeosphaeria</taxon>
    </lineage>
</organism>
<comment type="caution">
    <text evidence="2">The sequence shown here is derived from an EMBL/GenBank/DDBJ whole genome shotgun (WGS) entry which is preliminary data.</text>
</comment>
<dbReference type="EMBL" id="WJXW01000006">
    <property type="protein sequence ID" value="KAF9735490.1"/>
    <property type="molecule type" value="Genomic_DNA"/>
</dbReference>
<protein>
    <submittedName>
        <fullName evidence="2">Uncharacterized protein</fullName>
    </submittedName>
</protein>
<dbReference type="Proteomes" id="UP000756921">
    <property type="component" value="Unassembled WGS sequence"/>
</dbReference>
<feature type="region of interest" description="Disordered" evidence="1">
    <location>
        <begin position="1"/>
        <end position="67"/>
    </location>
</feature>
<evidence type="ECO:0000313" key="3">
    <source>
        <dbReference type="Proteomes" id="UP000756921"/>
    </source>
</evidence>
<name>A0A9P6KQU7_9PLEO</name>
<gene>
    <name evidence="2" type="ORF">PMIN01_06895</name>
</gene>